<name>A0A087G316_ARAAL</name>
<dbReference type="Gramene" id="KFK24268">
    <property type="protein sequence ID" value="KFK24268"/>
    <property type="gene ID" value="AALP_AAs55038U000100"/>
</dbReference>
<evidence type="ECO:0000256" key="1">
    <source>
        <dbReference type="SAM" id="MobiDB-lite"/>
    </source>
</evidence>
<dbReference type="EMBL" id="KL970621">
    <property type="protein sequence ID" value="KFK24268.1"/>
    <property type="molecule type" value="Genomic_DNA"/>
</dbReference>
<feature type="region of interest" description="Disordered" evidence="1">
    <location>
        <begin position="167"/>
        <end position="188"/>
    </location>
</feature>
<reference evidence="3" key="1">
    <citation type="journal article" date="2015" name="Nat. Plants">
        <title>Genome expansion of Arabis alpina linked with retrotransposition and reduced symmetric DNA methylation.</title>
        <authorList>
            <person name="Willing E.M."/>
            <person name="Rawat V."/>
            <person name="Mandakova T."/>
            <person name="Maumus F."/>
            <person name="James G.V."/>
            <person name="Nordstroem K.J."/>
            <person name="Becker C."/>
            <person name="Warthmann N."/>
            <person name="Chica C."/>
            <person name="Szarzynska B."/>
            <person name="Zytnicki M."/>
            <person name="Albani M.C."/>
            <person name="Kiefer C."/>
            <person name="Bergonzi S."/>
            <person name="Castaings L."/>
            <person name="Mateos J.L."/>
            <person name="Berns M.C."/>
            <person name="Bujdoso N."/>
            <person name="Piofczyk T."/>
            <person name="de Lorenzo L."/>
            <person name="Barrero-Sicilia C."/>
            <person name="Mateos I."/>
            <person name="Piednoel M."/>
            <person name="Hagmann J."/>
            <person name="Chen-Min-Tao R."/>
            <person name="Iglesias-Fernandez R."/>
            <person name="Schuster S.C."/>
            <person name="Alonso-Blanco C."/>
            <person name="Roudier F."/>
            <person name="Carbonero P."/>
            <person name="Paz-Ares J."/>
            <person name="Davis S.J."/>
            <person name="Pecinka A."/>
            <person name="Quesneville H."/>
            <person name="Colot V."/>
            <person name="Lysak M.A."/>
            <person name="Weigel D."/>
            <person name="Coupland G."/>
            <person name="Schneeberger K."/>
        </authorList>
    </citation>
    <scope>NUCLEOTIDE SEQUENCE [LARGE SCALE GENOMIC DNA]</scope>
    <source>
        <strain evidence="3">cv. Pajares</strain>
    </source>
</reference>
<gene>
    <name evidence="2" type="ORF">AALP_AAs55038U000100</name>
</gene>
<accession>A0A087G316</accession>
<dbReference type="Proteomes" id="UP000029120">
    <property type="component" value="Unassembled WGS sequence"/>
</dbReference>
<dbReference type="AlphaFoldDB" id="A0A087G316"/>
<sequence length="188" mass="19802">MNSSVSPDPRWPNLNRWSGNKPPPPITPLVKPLGSSAPVDLSPPQNLEELRTATKVSLSLDMETSTMVSDSPAEPSTIISVHPSTINAIPEIQAKPLLVSGGWNPVSVSGSDETLATSTPSVVVSQSSILPPSVSSGKGMGAWAQPIKFISPSDSTRAEMWPAVSKSQKHQVKRNKGTVNTTSFKAVA</sequence>
<feature type="compositionally biased region" description="Basic residues" evidence="1">
    <location>
        <begin position="167"/>
        <end position="176"/>
    </location>
</feature>
<keyword evidence="3" id="KW-1185">Reference proteome</keyword>
<evidence type="ECO:0000313" key="3">
    <source>
        <dbReference type="Proteomes" id="UP000029120"/>
    </source>
</evidence>
<feature type="region of interest" description="Disordered" evidence="1">
    <location>
        <begin position="1"/>
        <end position="46"/>
    </location>
</feature>
<protein>
    <submittedName>
        <fullName evidence="2">Uncharacterized protein</fullName>
    </submittedName>
</protein>
<organism evidence="2 3">
    <name type="scientific">Arabis alpina</name>
    <name type="common">Alpine rock-cress</name>
    <dbReference type="NCBI Taxonomy" id="50452"/>
    <lineage>
        <taxon>Eukaryota</taxon>
        <taxon>Viridiplantae</taxon>
        <taxon>Streptophyta</taxon>
        <taxon>Embryophyta</taxon>
        <taxon>Tracheophyta</taxon>
        <taxon>Spermatophyta</taxon>
        <taxon>Magnoliopsida</taxon>
        <taxon>eudicotyledons</taxon>
        <taxon>Gunneridae</taxon>
        <taxon>Pentapetalae</taxon>
        <taxon>rosids</taxon>
        <taxon>malvids</taxon>
        <taxon>Brassicales</taxon>
        <taxon>Brassicaceae</taxon>
        <taxon>Arabideae</taxon>
        <taxon>Arabis</taxon>
    </lineage>
</organism>
<feature type="compositionally biased region" description="Polar residues" evidence="1">
    <location>
        <begin position="177"/>
        <end position="188"/>
    </location>
</feature>
<evidence type="ECO:0000313" key="2">
    <source>
        <dbReference type="EMBL" id="KFK24268.1"/>
    </source>
</evidence>
<proteinExistence type="predicted"/>